<proteinExistence type="predicted"/>
<evidence type="ECO:0000313" key="4">
    <source>
        <dbReference type="Proteomes" id="UP000198781"/>
    </source>
</evidence>
<name>A0A1G7A5J6_9BURK</name>
<feature type="region of interest" description="Disordered" evidence="1">
    <location>
        <begin position="83"/>
        <end position="104"/>
    </location>
</feature>
<evidence type="ECO:0000313" key="3">
    <source>
        <dbReference type="EMBL" id="SDE10072.1"/>
    </source>
</evidence>
<keyword evidence="2" id="KW-0732">Signal</keyword>
<dbReference type="PROSITE" id="PS51257">
    <property type="entry name" value="PROKAR_LIPOPROTEIN"/>
    <property type="match status" value="1"/>
</dbReference>
<dbReference type="Proteomes" id="UP000198781">
    <property type="component" value="Unassembled WGS sequence"/>
</dbReference>
<dbReference type="EMBL" id="FMZC01000012">
    <property type="protein sequence ID" value="SDE10072.1"/>
    <property type="molecule type" value="Genomic_DNA"/>
</dbReference>
<reference evidence="3 4" key="1">
    <citation type="submission" date="2016-10" db="EMBL/GenBank/DDBJ databases">
        <authorList>
            <person name="de Groot N.N."/>
        </authorList>
    </citation>
    <scope>NUCLEOTIDE SEQUENCE [LARGE SCALE GENOMIC DNA]</scope>
    <source>
        <strain evidence="3 4">DSM 16619</strain>
    </source>
</reference>
<sequence>MPAIRYAAAALLAGFFSQGASAACYLVYSADQQIIYRSQRPPVDLARQVHETLPRTVPGGTLVFSLDNYGCELEINRLPASASLGGMSRQPATMTPRRARADRS</sequence>
<keyword evidence="4" id="KW-1185">Reference proteome</keyword>
<dbReference type="STRING" id="187868.SAMN05192589_11271"/>
<accession>A0A1G7A5J6</accession>
<dbReference type="AlphaFoldDB" id="A0A1G7A5J6"/>
<dbReference type="RefSeq" id="WP_092745010.1">
    <property type="nucleotide sequence ID" value="NZ_FMZC01000012.1"/>
</dbReference>
<evidence type="ECO:0000256" key="2">
    <source>
        <dbReference type="SAM" id="SignalP"/>
    </source>
</evidence>
<feature type="chain" id="PRO_5011712419" evidence="2">
    <location>
        <begin position="23"/>
        <end position="104"/>
    </location>
</feature>
<protein>
    <submittedName>
        <fullName evidence="3">Uncharacterized protein</fullName>
    </submittedName>
</protein>
<organism evidence="3 4">
    <name type="scientific">Paracidovorax valerianellae</name>
    <dbReference type="NCBI Taxonomy" id="187868"/>
    <lineage>
        <taxon>Bacteria</taxon>
        <taxon>Pseudomonadati</taxon>
        <taxon>Pseudomonadota</taxon>
        <taxon>Betaproteobacteria</taxon>
        <taxon>Burkholderiales</taxon>
        <taxon>Comamonadaceae</taxon>
        <taxon>Paracidovorax</taxon>
    </lineage>
</organism>
<dbReference type="OrthoDB" id="8904700at2"/>
<gene>
    <name evidence="3" type="ORF">SAMN05192589_11271</name>
</gene>
<evidence type="ECO:0000256" key="1">
    <source>
        <dbReference type="SAM" id="MobiDB-lite"/>
    </source>
</evidence>
<feature type="signal peptide" evidence="2">
    <location>
        <begin position="1"/>
        <end position="22"/>
    </location>
</feature>